<accession>A0A9X1MR03</accession>
<dbReference type="Proteomes" id="UP001139103">
    <property type="component" value="Unassembled WGS sequence"/>
</dbReference>
<feature type="signal peptide" evidence="1">
    <location>
        <begin position="1"/>
        <end position="21"/>
    </location>
</feature>
<name>A0A9X1MR03_9BACT</name>
<reference evidence="2" key="1">
    <citation type="submission" date="2021-11" db="EMBL/GenBank/DDBJ databases">
        <title>Genome sequence.</title>
        <authorList>
            <person name="Sun Q."/>
        </authorList>
    </citation>
    <scope>NUCLEOTIDE SEQUENCE</scope>
    <source>
        <strain evidence="2">JC732</strain>
    </source>
</reference>
<organism evidence="2 3">
    <name type="scientific">Blastopirellula sediminis</name>
    <dbReference type="NCBI Taxonomy" id="2894196"/>
    <lineage>
        <taxon>Bacteria</taxon>
        <taxon>Pseudomonadati</taxon>
        <taxon>Planctomycetota</taxon>
        <taxon>Planctomycetia</taxon>
        <taxon>Pirellulales</taxon>
        <taxon>Pirellulaceae</taxon>
        <taxon>Blastopirellula</taxon>
    </lineage>
</organism>
<dbReference type="RefSeq" id="WP_230224755.1">
    <property type="nucleotide sequence ID" value="NZ_JAJKFT010000010.1"/>
</dbReference>
<feature type="chain" id="PRO_5040827415" description="Carboxypeptidase regulatory-like domain-containing protein" evidence="1">
    <location>
        <begin position="22"/>
        <end position="153"/>
    </location>
</feature>
<comment type="caution">
    <text evidence="2">The sequence shown here is derived from an EMBL/GenBank/DDBJ whole genome shotgun (WGS) entry which is preliminary data.</text>
</comment>
<sequence>MKKTIALFAVYLLAAASGCGSQTSSVTGMITLSNGSPVTRGRIIFTSPELQVSANGSIESDGSYQLSTYDLNDGTLPGNYVVTVVAMEPDNRQLVGEELSTKDRAMGRSATRRVGAEPKSIVALKYSNPNTSGLTAEVTRGSCKIDFVLDPLK</sequence>
<keyword evidence="1" id="KW-0732">Signal</keyword>
<evidence type="ECO:0008006" key="4">
    <source>
        <dbReference type="Google" id="ProtNLM"/>
    </source>
</evidence>
<dbReference type="PROSITE" id="PS51257">
    <property type="entry name" value="PROKAR_LIPOPROTEIN"/>
    <property type="match status" value="1"/>
</dbReference>
<dbReference type="AlphaFoldDB" id="A0A9X1MR03"/>
<evidence type="ECO:0000313" key="2">
    <source>
        <dbReference type="EMBL" id="MCC9631923.1"/>
    </source>
</evidence>
<evidence type="ECO:0000256" key="1">
    <source>
        <dbReference type="SAM" id="SignalP"/>
    </source>
</evidence>
<protein>
    <recommendedName>
        <fullName evidence="4">Carboxypeptidase regulatory-like domain-containing protein</fullName>
    </recommendedName>
</protein>
<proteinExistence type="predicted"/>
<evidence type="ECO:0000313" key="3">
    <source>
        <dbReference type="Proteomes" id="UP001139103"/>
    </source>
</evidence>
<dbReference type="EMBL" id="JAJKFT010000010">
    <property type="protein sequence ID" value="MCC9631923.1"/>
    <property type="molecule type" value="Genomic_DNA"/>
</dbReference>
<keyword evidence="3" id="KW-1185">Reference proteome</keyword>
<gene>
    <name evidence="2" type="ORF">LOC68_26305</name>
</gene>